<evidence type="ECO:0000313" key="1">
    <source>
        <dbReference type="EMBL" id="KAJ1106812.1"/>
    </source>
</evidence>
<dbReference type="AlphaFoldDB" id="A0AAV7MTA9"/>
<comment type="caution">
    <text evidence="1">The sequence shown here is derived from an EMBL/GenBank/DDBJ whole genome shotgun (WGS) entry which is preliminary data.</text>
</comment>
<name>A0AAV7MTA9_PLEWA</name>
<sequence>MTCPAQTAGEAVIVSNEIAAVSAAKRFSNSRRQAGVNRSSRVVELMVRSEERLNPLNGTSARRRARRHHRSAATCRLVQTERYYEVNITRCL</sequence>
<keyword evidence="2" id="KW-1185">Reference proteome</keyword>
<accession>A0AAV7MTA9</accession>
<evidence type="ECO:0000313" key="2">
    <source>
        <dbReference type="Proteomes" id="UP001066276"/>
    </source>
</evidence>
<gene>
    <name evidence="1" type="ORF">NDU88_004210</name>
</gene>
<dbReference type="Proteomes" id="UP001066276">
    <property type="component" value="Chromosome 9"/>
</dbReference>
<protein>
    <submittedName>
        <fullName evidence="1">Uncharacterized protein</fullName>
    </submittedName>
</protein>
<organism evidence="1 2">
    <name type="scientific">Pleurodeles waltl</name>
    <name type="common">Iberian ribbed newt</name>
    <dbReference type="NCBI Taxonomy" id="8319"/>
    <lineage>
        <taxon>Eukaryota</taxon>
        <taxon>Metazoa</taxon>
        <taxon>Chordata</taxon>
        <taxon>Craniata</taxon>
        <taxon>Vertebrata</taxon>
        <taxon>Euteleostomi</taxon>
        <taxon>Amphibia</taxon>
        <taxon>Batrachia</taxon>
        <taxon>Caudata</taxon>
        <taxon>Salamandroidea</taxon>
        <taxon>Salamandridae</taxon>
        <taxon>Pleurodelinae</taxon>
        <taxon>Pleurodeles</taxon>
    </lineage>
</organism>
<dbReference type="EMBL" id="JANPWB010000013">
    <property type="protein sequence ID" value="KAJ1106812.1"/>
    <property type="molecule type" value="Genomic_DNA"/>
</dbReference>
<reference evidence="1" key="1">
    <citation type="journal article" date="2022" name="bioRxiv">
        <title>Sequencing and chromosome-scale assembly of the giantPleurodeles waltlgenome.</title>
        <authorList>
            <person name="Brown T."/>
            <person name="Elewa A."/>
            <person name="Iarovenko S."/>
            <person name="Subramanian E."/>
            <person name="Araus A.J."/>
            <person name="Petzold A."/>
            <person name="Susuki M."/>
            <person name="Suzuki K.-i.T."/>
            <person name="Hayashi T."/>
            <person name="Toyoda A."/>
            <person name="Oliveira C."/>
            <person name="Osipova E."/>
            <person name="Leigh N.D."/>
            <person name="Simon A."/>
            <person name="Yun M.H."/>
        </authorList>
    </citation>
    <scope>NUCLEOTIDE SEQUENCE</scope>
    <source>
        <strain evidence="1">20211129_DDA</strain>
        <tissue evidence="1">Liver</tissue>
    </source>
</reference>
<proteinExistence type="predicted"/>